<organism evidence="2">
    <name type="scientific">Steinernema carpocapsae</name>
    <name type="common">Entomopathogenic nematode</name>
    <dbReference type="NCBI Taxonomy" id="34508"/>
    <lineage>
        <taxon>Eukaryota</taxon>
        <taxon>Metazoa</taxon>
        <taxon>Ecdysozoa</taxon>
        <taxon>Nematoda</taxon>
        <taxon>Chromadorea</taxon>
        <taxon>Rhabditida</taxon>
        <taxon>Tylenchina</taxon>
        <taxon>Panagrolaimomorpha</taxon>
        <taxon>Strongyloidoidea</taxon>
        <taxon>Steinernematidae</taxon>
        <taxon>Steinernema</taxon>
    </lineage>
</organism>
<reference evidence="2" key="2">
    <citation type="journal article" date="2015" name="Genome Biol.">
        <title>Comparative genomics of Steinernema reveals deeply conserved gene regulatory networks.</title>
        <authorList>
            <person name="Dillman A.R."/>
            <person name="Macchietto M."/>
            <person name="Porter C.F."/>
            <person name="Rogers A."/>
            <person name="Williams B."/>
            <person name="Antoshechkin I."/>
            <person name="Lee M.M."/>
            <person name="Goodwin Z."/>
            <person name="Lu X."/>
            <person name="Lewis E.E."/>
            <person name="Goodrich-Blair H."/>
            <person name="Stock S.P."/>
            <person name="Adams B.J."/>
            <person name="Sternberg P.W."/>
            <person name="Mortazavi A."/>
        </authorList>
    </citation>
    <scope>NUCLEOTIDE SEQUENCE [LARGE SCALE GENOMIC DNA]</scope>
    <source>
        <strain evidence="2">ALL</strain>
    </source>
</reference>
<feature type="region of interest" description="Disordered" evidence="1">
    <location>
        <begin position="150"/>
        <end position="182"/>
    </location>
</feature>
<sequence>MSQPDQGKDLSSLPEWIQKIYHQMVGSRRREEPQAPQPREFRPLPEWVHKAPVLVKPGKGNHDLAKVKPRKERDQAQGEEPRVQAQPTVQARKKPIVQVPEEPIVQVREQPETQKPIVQVQEQPETQKPIVQVPGNQPIVQVQEQPETQKPIVQVQEQPETQEPIVQVPEEPIVKAQEQPQTREGRKYFCSKEACGREKFIVGRKDTGECVNCKSFILYKARKRGLNSVYEAR</sequence>
<protein>
    <submittedName>
        <fullName evidence="2">Uncharacterized protein</fullName>
    </submittedName>
</protein>
<gene>
    <name evidence="2" type="ORF">L596_006803</name>
</gene>
<reference evidence="2" key="1">
    <citation type="submission" date="2013-11" db="EMBL/GenBank/DDBJ databases">
        <authorList>
            <person name="Sternberg P."/>
            <person name="Dillman A."/>
            <person name="Macchietto M."/>
        </authorList>
    </citation>
    <scope>NUCLEOTIDE SEQUENCE</scope>
    <source>
        <strain evidence="2">ALL</strain>
    </source>
</reference>
<evidence type="ECO:0000256" key="1">
    <source>
        <dbReference type="SAM" id="MobiDB-lite"/>
    </source>
</evidence>
<feature type="compositionally biased region" description="Basic and acidic residues" evidence="1">
    <location>
        <begin position="28"/>
        <end position="49"/>
    </location>
</feature>
<reference evidence="2" key="3">
    <citation type="journal article" date="2019" name="G3 (Bethesda)">
        <title>Hybrid Assembly of the Genome of the Entomopathogenic Nematode Steinernema carpocapsae Identifies the X-Chromosome.</title>
        <authorList>
            <person name="Serra L."/>
            <person name="Macchietto M."/>
            <person name="Macias-Munoz A."/>
            <person name="McGill C.J."/>
            <person name="Rodriguez I.M."/>
            <person name="Rodriguez B."/>
            <person name="Murad R."/>
            <person name="Mortazavi A."/>
        </authorList>
    </citation>
    <scope>NUCLEOTIDE SEQUENCE</scope>
    <source>
        <strain evidence="2">ALL</strain>
    </source>
</reference>
<accession>A0A4U5P6T1</accession>
<feature type="compositionally biased region" description="Basic and acidic residues" evidence="1">
    <location>
        <begin position="60"/>
        <end position="82"/>
    </location>
</feature>
<feature type="compositionally biased region" description="Low complexity" evidence="1">
    <location>
        <begin position="151"/>
        <end position="171"/>
    </location>
</feature>
<dbReference type="EMBL" id="AZBU02000002">
    <property type="protein sequence ID" value="TKR92087.1"/>
    <property type="molecule type" value="Genomic_DNA"/>
</dbReference>
<evidence type="ECO:0000313" key="2">
    <source>
        <dbReference type="EMBL" id="TKR92087.1"/>
    </source>
</evidence>
<dbReference type="AlphaFoldDB" id="A0A4U5P6T1"/>
<name>A0A4U5P6T1_STECR</name>
<comment type="caution">
    <text evidence="2">The sequence shown here is derived from an EMBL/GenBank/DDBJ whole genome shotgun (WGS) entry which is preliminary data.</text>
</comment>
<proteinExistence type="predicted"/>
<feature type="region of interest" description="Disordered" evidence="1">
    <location>
        <begin position="24"/>
        <end position="132"/>
    </location>
</feature>